<sequence>MHIYFWPPNSEKTVIFYFFNYFLWTFF</sequence>
<dbReference type="AlphaFoldDB" id="A0A232FMT9"/>
<evidence type="ECO:0000313" key="2">
    <source>
        <dbReference type="Proteomes" id="UP000215335"/>
    </source>
</evidence>
<dbReference type="EMBL" id="NNAY01000013">
    <property type="protein sequence ID" value="OXU31992.1"/>
    <property type="molecule type" value="Genomic_DNA"/>
</dbReference>
<keyword evidence="2" id="KW-1185">Reference proteome</keyword>
<proteinExistence type="predicted"/>
<evidence type="ECO:0000313" key="1">
    <source>
        <dbReference type="EMBL" id="OXU31992.1"/>
    </source>
</evidence>
<accession>A0A232FMT9</accession>
<protein>
    <submittedName>
        <fullName evidence="1">Uncharacterized protein</fullName>
    </submittedName>
</protein>
<dbReference type="Proteomes" id="UP000215335">
    <property type="component" value="Unassembled WGS sequence"/>
</dbReference>
<organism evidence="1 2">
    <name type="scientific">Trichomalopsis sarcophagae</name>
    <dbReference type="NCBI Taxonomy" id="543379"/>
    <lineage>
        <taxon>Eukaryota</taxon>
        <taxon>Metazoa</taxon>
        <taxon>Ecdysozoa</taxon>
        <taxon>Arthropoda</taxon>
        <taxon>Hexapoda</taxon>
        <taxon>Insecta</taxon>
        <taxon>Pterygota</taxon>
        <taxon>Neoptera</taxon>
        <taxon>Endopterygota</taxon>
        <taxon>Hymenoptera</taxon>
        <taxon>Apocrita</taxon>
        <taxon>Proctotrupomorpha</taxon>
        <taxon>Chalcidoidea</taxon>
        <taxon>Pteromalidae</taxon>
        <taxon>Pteromalinae</taxon>
        <taxon>Trichomalopsis</taxon>
    </lineage>
</organism>
<reference evidence="1 2" key="1">
    <citation type="journal article" date="2017" name="Curr. Biol.">
        <title>The Evolution of Venom by Co-option of Single-Copy Genes.</title>
        <authorList>
            <person name="Martinson E.O."/>
            <person name="Mrinalini"/>
            <person name="Kelkar Y.D."/>
            <person name="Chang C.H."/>
            <person name="Werren J.H."/>
        </authorList>
    </citation>
    <scope>NUCLEOTIDE SEQUENCE [LARGE SCALE GENOMIC DNA]</scope>
    <source>
        <strain evidence="1 2">Alberta</strain>
        <tissue evidence="1">Whole body</tissue>
    </source>
</reference>
<name>A0A232FMT9_9HYME</name>
<comment type="caution">
    <text evidence="1">The sequence shown here is derived from an EMBL/GenBank/DDBJ whole genome shotgun (WGS) entry which is preliminary data.</text>
</comment>
<gene>
    <name evidence="1" type="ORF">TSAR_013760</name>
</gene>